<organism evidence="1 2">
    <name type="scientific">Streblomastix strix</name>
    <dbReference type="NCBI Taxonomy" id="222440"/>
    <lineage>
        <taxon>Eukaryota</taxon>
        <taxon>Metamonada</taxon>
        <taxon>Preaxostyla</taxon>
        <taxon>Oxymonadida</taxon>
        <taxon>Streblomastigidae</taxon>
        <taxon>Streblomastix</taxon>
    </lineage>
</organism>
<dbReference type="Proteomes" id="UP000324800">
    <property type="component" value="Unassembled WGS sequence"/>
</dbReference>
<proteinExistence type="predicted"/>
<name>A0A5J4X167_9EUKA</name>
<dbReference type="AlphaFoldDB" id="A0A5J4X167"/>
<evidence type="ECO:0008006" key="3">
    <source>
        <dbReference type="Google" id="ProtNLM"/>
    </source>
</evidence>
<sequence>MKIQQTAILTTDTSRTGQGAELKLDQSELLLASTWKKQMSLRSGHLRIARAILYALRKFKFQLAGIDQLTFQTDNHIAVMNLQRKASAAALATTMRLIFQEATQMGLMLHVMHIKGEDKRQDDTLN</sequence>
<accession>A0A5J4X167</accession>
<evidence type="ECO:0000313" key="1">
    <source>
        <dbReference type="EMBL" id="KAA6401048.1"/>
    </source>
</evidence>
<comment type="caution">
    <text evidence="1">The sequence shown here is derived from an EMBL/GenBank/DDBJ whole genome shotgun (WGS) entry which is preliminary data.</text>
</comment>
<dbReference type="EMBL" id="SNRW01000454">
    <property type="protein sequence ID" value="KAA6401048.1"/>
    <property type="molecule type" value="Genomic_DNA"/>
</dbReference>
<dbReference type="OrthoDB" id="10064489at2759"/>
<gene>
    <name evidence="1" type="ORF">EZS28_003427</name>
</gene>
<reference evidence="1 2" key="1">
    <citation type="submission" date="2019-03" db="EMBL/GenBank/DDBJ databases">
        <title>Single cell metagenomics reveals metabolic interactions within the superorganism composed of flagellate Streblomastix strix and complex community of Bacteroidetes bacteria on its surface.</title>
        <authorList>
            <person name="Treitli S.C."/>
            <person name="Kolisko M."/>
            <person name="Husnik F."/>
            <person name="Keeling P."/>
            <person name="Hampl V."/>
        </authorList>
    </citation>
    <scope>NUCLEOTIDE SEQUENCE [LARGE SCALE GENOMIC DNA]</scope>
    <source>
        <strain evidence="1">ST1C</strain>
    </source>
</reference>
<evidence type="ECO:0000313" key="2">
    <source>
        <dbReference type="Proteomes" id="UP000324800"/>
    </source>
</evidence>
<protein>
    <recommendedName>
        <fullName evidence="3">Reverse transcriptase RNase H-like domain-containing protein</fullName>
    </recommendedName>
</protein>